<dbReference type="GO" id="GO:0009055">
    <property type="term" value="F:electron transfer activity"/>
    <property type="evidence" value="ECO:0007669"/>
    <property type="project" value="InterPro"/>
</dbReference>
<dbReference type="SUPFAM" id="SSF46626">
    <property type="entry name" value="Cytochrome c"/>
    <property type="match status" value="1"/>
</dbReference>
<feature type="signal peptide" evidence="1">
    <location>
        <begin position="1"/>
        <end position="25"/>
    </location>
</feature>
<dbReference type="OrthoDB" id="9814063at2"/>
<dbReference type="Proteomes" id="UP000266313">
    <property type="component" value="Chromosome"/>
</dbReference>
<evidence type="ECO:0000313" key="3">
    <source>
        <dbReference type="Proteomes" id="UP000266313"/>
    </source>
</evidence>
<dbReference type="RefSeq" id="WP_145986356.1">
    <property type="nucleotide sequence ID" value="NZ_AP017928.1"/>
</dbReference>
<sequence length="99" mass="10867">MSVHVMNRFSAVTVVAVLYATAACGAEPNELEPGAGRDSVMANCVMCHSVDYIAMHASFMKRADWRKTVDKMVSVMGAPIDQDDIPVIVDYLTKHYSVE</sequence>
<reference evidence="2 3" key="1">
    <citation type="submission" date="2016-12" db="EMBL/GenBank/DDBJ databases">
        <title>Genome sequencing of Methylocaldum marinum.</title>
        <authorList>
            <person name="Takeuchi M."/>
            <person name="Kamagata Y."/>
            <person name="Hiraoka S."/>
            <person name="Oshima K."/>
            <person name="Hattori M."/>
            <person name="Iwasaki W."/>
        </authorList>
    </citation>
    <scope>NUCLEOTIDE SEQUENCE [LARGE SCALE GENOMIC DNA]</scope>
    <source>
        <strain evidence="2 3">S8</strain>
    </source>
</reference>
<dbReference type="AlphaFoldDB" id="A0A286P356"/>
<accession>A0A286P356</accession>
<feature type="chain" id="PRO_5012063791" evidence="1">
    <location>
        <begin position="26"/>
        <end position="99"/>
    </location>
</feature>
<evidence type="ECO:0000256" key="1">
    <source>
        <dbReference type="SAM" id="SignalP"/>
    </source>
</evidence>
<dbReference type="GO" id="GO:0020037">
    <property type="term" value="F:heme binding"/>
    <property type="evidence" value="ECO:0007669"/>
    <property type="project" value="InterPro"/>
</dbReference>
<dbReference type="InterPro" id="IPR036909">
    <property type="entry name" value="Cyt_c-like_dom_sf"/>
</dbReference>
<proteinExistence type="predicted"/>
<keyword evidence="3" id="KW-1185">Reference proteome</keyword>
<gene>
    <name evidence="2" type="ORF">sS8_0109</name>
</gene>
<keyword evidence="1" id="KW-0732">Signal</keyword>
<dbReference type="KEGG" id="mmai:sS8_0109"/>
<dbReference type="Gene3D" id="1.10.760.10">
    <property type="entry name" value="Cytochrome c-like domain"/>
    <property type="match status" value="1"/>
</dbReference>
<dbReference type="EMBL" id="AP017928">
    <property type="protein sequence ID" value="BBA32078.1"/>
    <property type="molecule type" value="Genomic_DNA"/>
</dbReference>
<name>A0A286P356_9GAMM</name>
<organism evidence="2 3">
    <name type="scientific">Methylocaldum marinum</name>
    <dbReference type="NCBI Taxonomy" id="1432792"/>
    <lineage>
        <taxon>Bacteria</taxon>
        <taxon>Pseudomonadati</taxon>
        <taxon>Pseudomonadota</taxon>
        <taxon>Gammaproteobacteria</taxon>
        <taxon>Methylococcales</taxon>
        <taxon>Methylococcaceae</taxon>
        <taxon>Methylocaldum</taxon>
    </lineage>
</organism>
<evidence type="ECO:0000313" key="2">
    <source>
        <dbReference type="EMBL" id="BBA32078.1"/>
    </source>
</evidence>
<protein>
    <submittedName>
        <fullName evidence="2">Sulfite:cytochrome c oxidoreductase subunit B</fullName>
    </submittedName>
</protein>